<proteinExistence type="predicted"/>
<accession>A0A6L5BER6</accession>
<name>A0A6L5BER6_APIGR</name>
<reference evidence="1" key="1">
    <citation type="submission" date="2020-01" db="EMBL/GenBank/DDBJ databases">
        <title>The Celery Genome Sequence Reveals Sequential Paleo-tetraploidization, Resistance Gene Elimination, Karyotype Evolution, and Functional Innovation in Apiales.</title>
        <authorList>
            <person name="Song X."/>
        </authorList>
    </citation>
    <scope>NUCLEOTIDE SEQUENCE</scope>
    <source>
        <tissue evidence="1">Leaf</tissue>
    </source>
</reference>
<dbReference type="AlphaFoldDB" id="A0A6L5BER6"/>
<dbReference type="GO" id="GO:0009875">
    <property type="term" value="P:pollen-pistil interaction"/>
    <property type="evidence" value="ECO:0007669"/>
    <property type="project" value="InterPro"/>
</dbReference>
<evidence type="ECO:0000313" key="1">
    <source>
        <dbReference type="EMBL" id="KAF1002604.1"/>
    </source>
</evidence>
<gene>
    <name evidence="1" type="ORF">AG4045_015608</name>
</gene>
<evidence type="ECO:0008006" key="3">
    <source>
        <dbReference type="Google" id="ProtNLM"/>
    </source>
</evidence>
<dbReference type="EMBL" id="WRXP01000796">
    <property type="protein sequence ID" value="KAF1002604.1"/>
    <property type="molecule type" value="Genomic_DNA"/>
</dbReference>
<sequence>MMRLLRLFVMHFNSVACKCLALVITTLVFTTVTLPSLSGFNAIMEINFDAQNSSVSLNSEYGIRKMKFLEVPQIVWGLNNQKIAFARSCLTARMLNRTLLMPSLSASLFYKETDLLRPISFDKLCNVIFFLVLTLPSLFDEYMIDRLNLSCNWCHDEASEFTTFSFSNASHLTER</sequence>
<dbReference type="InterPro" id="IPR044982">
    <property type="entry name" value="AtOFT1-like"/>
</dbReference>
<dbReference type="PANTHER" id="PTHR37220">
    <property type="entry name" value="O-FUCOSYLTRANSFERASE 23"/>
    <property type="match status" value="1"/>
</dbReference>
<evidence type="ECO:0000313" key="2">
    <source>
        <dbReference type="Proteomes" id="UP000593563"/>
    </source>
</evidence>
<keyword evidence="2" id="KW-1185">Reference proteome</keyword>
<dbReference type="Proteomes" id="UP000593563">
    <property type="component" value="Unassembled WGS sequence"/>
</dbReference>
<organism evidence="1 2">
    <name type="scientific">Apium graveolens</name>
    <name type="common">Celery</name>
    <dbReference type="NCBI Taxonomy" id="4045"/>
    <lineage>
        <taxon>Eukaryota</taxon>
        <taxon>Viridiplantae</taxon>
        <taxon>Streptophyta</taxon>
        <taxon>Embryophyta</taxon>
        <taxon>Tracheophyta</taxon>
        <taxon>Spermatophyta</taxon>
        <taxon>Magnoliopsida</taxon>
        <taxon>eudicotyledons</taxon>
        <taxon>Gunneridae</taxon>
        <taxon>Pentapetalae</taxon>
        <taxon>asterids</taxon>
        <taxon>campanulids</taxon>
        <taxon>Apiales</taxon>
        <taxon>Apiaceae</taxon>
        <taxon>Apioideae</taxon>
        <taxon>apioid superclade</taxon>
        <taxon>Apieae</taxon>
        <taxon>Apium</taxon>
    </lineage>
</organism>
<protein>
    <recommendedName>
        <fullName evidence="3">O-fucosyltransferase family protein</fullName>
    </recommendedName>
</protein>
<dbReference type="PANTHER" id="PTHR37220:SF1">
    <property type="entry name" value="O-FUCOSYLTRANSFERASE 23"/>
    <property type="match status" value="1"/>
</dbReference>
<comment type="caution">
    <text evidence="1">The sequence shown here is derived from an EMBL/GenBank/DDBJ whole genome shotgun (WGS) entry which is preliminary data.</text>
</comment>